<evidence type="ECO:0000313" key="2">
    <source>
        <dbReference type="EMBL" id="TFU68785.1"/>
    </source>
</evidence>
<evidence type="ECO:0000313" key="3">
    <source>
        <dbReference type="EMBL" id="TXE36302.1"/>
    </source>
</evidence>
<organism evidence="3 5">
    <name type="scientific">Serratia marcescens</name>
    <dbReference type="NCBI Taxonomy" id="615"/>
    <lineage>
        <taxon>Bacteria</taxon>
        <taxon>Pseudomonadati</taxon>
        <taxon>Pseudomonadota</taxon>
        <taxon>Gammaproteobacteria</taxon>
        <taxon>Enterobacterales</taxon>
        <taxon>Yersiniaceae</taxon>
        <taxon>Serratia</taxon>
    </lineage>
</organism>
<dbReference type="EMBL" id="VOUQ01000002">
    <property type="protein sequence ID" value="TXE36302.1"/>
    <property type="molecule type" value="Genomic_DNA"/>
</dbReference>
<dbReference type="InterPro" id="IPR004675">
    <property type="entry name" value="AhpD_core"/>
</dbReference>
<evidence type="ECO:0000313" key="4">
    <source>
        <dbReference type="Proteomes" id="UP000298510"/>
    </source>
</evidence>
<dbReference type="Proteomes" id="UP000321126">
    <property type="component" value="Unassembled WGS sequence"/>
</dbReference>
<name>A0A5C7CJ23_SERMA</name>
<gene>
    <name evidence="2" type="ORF">E0L31_22485</name>
    <name evidence="3" type="ORF">FOT62_04800</name>
</gene>
<dbReference type="SUPFAM" id="SSF69118">
    <property type="entry name" value="AhpD-like"/>
    <property type="match status" value="1"/>
</dbReference>
<comment type="caution">
    <text evidence="3">The sequence shown here is derived from an EMBL/GenBank/DDBJ whole genome shotgun (WGS) entry which is preliminary data.</text>
</comment>
<feature type="domain" description="Carboxymuconolactone decarboxylase-like" evidence="1">
    <location>
        <begin position="17"/>
        <end position="94"/>
    </location>
</feature>
<dbReference type="Pfam" id="PF02627">
    <property type="entry name" value="CMD"/>
    <property type="match status" value="1"/>
</dbReference>
<proteinExistence type="predicted"/>
<dbReference type="NCBIfam" id="TIGR00778">
    <property type="entry name" value="ahpD_dom"/>
    <property type="match status" value="1"/>
</dbReference>
<dbReference type="InterPro" id="IPR003779">
    <property type="entry name" value="CMD-like"/>
</dbReference>
<protein>
    <submittedName>
        <fullName evidence="3">Carboxymuconolactone decarboxylase family protein</fullName>
    </submittedName>
</protein>
<dbReference type="AlphaFoldDB" id="A0A5C7CJ23"/>
<evidence type="ECO:0000259" key="1">
    <source>
        <dbReference type="Pfam" id="PF02627"/>
    </source>
</evidence>
<dbReference type="RefSeq" id="WP_048795019.1">
    <property type="nucleotide sequence ID" value="NZ_AP021873.1"/>
</dbReference>
<dbReference type="PANTHER" id="PTHR34846:SF10">
    <property type="entry name" value="CYTOPLASMIC PROTEIN"/>
    <property type="match status" value="1"/>
</dbReference>
<accession>A0A5C7CJ23</accession>
<dbReference type="GO" id="GO:0051920">
    <property type="term" value="F:peroxiredoxin activity"/>
    <property type="evidence" value="ECO:0007669"/>
    <property type="project" value="InterPro"/>
</dbReference>
<dbReference type="EMBL" id="SPSG01003015">
    <property type="protein sequence ID" value="TFU68785.1"/>
    <property type="molecule type" value="Genomic_DNA"/>
</dbReference>
<dbReference type="Gene3D" id="1.20.1290.10">
    <property type="entry name" value="AhpD-like"/>
    <property type="match status" value="1"/>
</dbReference>
<dbReference type="InterPro" id="IPR029032">
    <property type="entry name" value="AhpD-like"/>
</dbReference>
<reference evidence="2 4" key="1">
    <citation type="submission" date="2019-03" db="EMBL/GenBank/DDBJ databases">
        <title>Serratia marcescens strain N2 draft genome.</title>
        <authorList>
            <person name="Yassin A."/>
            <person name="El-Kenawy N."/>
            <person name="Youssef N.H."/>
        </authorList>
    </citation>
    <scope>NUCLEOTIDE SEQUENCE [LARGE SCALE GENOMIC DNA]</scope>
    <source>
        <strain evidence="2 4">N2</strain>
    </source>
</reference>
<evidence type="ECO:0000313" key="5">
    <source>
        <dbReference type="Proteomes" id="UP000321126"/>
    </source>
</evidence>
<sequence length="153" mass="17257">MGVRIDYTRTSSAGVQAFSAIDHYLCHCGLDERLRDLINLRVSQINGCAYCTDLHTRMLMKEGVGAEKLAALQGWVCTEGIFSLKERAALAWAEYMTLIAPSSNRRERAPDLRRYFSDEEVCDLTLAISLINAYNRLAISFRNIPQAVLEHQT</sequence>
<reference evidence="3 5" key="2">
    <citation type="submission" date="2019-07" db="EMBL/GenBank/DDBJ databases">
        <title>Serratia strains were isolated from fresh produce.</title>
        <authorList>
            <person name="Cho G.-S."/>
            <person name="Stein M."/>
            <person name="Lee W."/>
            <person name="Suh S.H."/>
            <person name="Franz C.M.A.P."/>
        </authorList>
    </citation>
    <scope>NUCLEOTIDE SEQUENCE [LARGE SCALE GENOMIC DNA]</scope>
    <source>
        <strain evidence="3 5">S16</strain>
    </source>
</reference>
<dbReference type="PANTHER" id="PTHR34846">
    <property type="entry name" value="4-CARBOXYMUCONOLACTONE DECARBOXYLASE FAMILY PROTEIN (AFU_ORTHOLOGUE AFUA_6G11590)"/>
    <property type="match status" value="1"/>
</dbReference>